<keyword evidence="2 5" id="KW-0238">DNA-binding</keyword>
<dbReference type="CDD" id="cd01392">
    <property type="entry name" value="HTH_LacI"/>
    <property type="match status" value="1"/>
</dbReference>
<organism evidence="5 6">
    <name type="scientific">Jeotgalibacillus haloalkalitolerans</name>
    <dbReference type="NCBI Taxonomy" id="3104292"/>
    <lineage>
        <taxon>Bacteria</taxon>
        <taxon>Bacillati</taxon>
        <taxon>Bacillota</taxon>
        <taxon>Bacilli</taxon>
        <taxon>Bacillales</taxon>
        <taxon>Caryophanaceae</taxon>
        <taxon>Jeotgalibacillus</taxon>
    </lineage>
</organism>
<dbReference type="InterPro" id="IPR046335">
    <property type="entry name" value="LacI/GalR-like_sensor"/>
</dbReference>
<protein>
    <submittedName>
        <fullName evidence="5">LacI family DNA-binding transcriptional regulator</fullName>
    </submittedName>
</protein>
<evidence type="ECO:0000256" key="2">
    <source>
        <dbReference type="ARBA" id="ARBA00023125"/>
    </source>
</evidence>
<dbReference type="InterPro" id="IPR000843">
    <property type="entry name" value="HTH_LacI"/>
</dbReference>
<dbReference type="Proteomes" id="UP001292084">
    <property type="component" value="Unassembled WGS sequence"/>
</dbReference>
<dbReference type="PANTHER" id="PTHR30146">
    <property type="entry name" value="LACI-RELATED TRANSCRIPTIONAL REPRESSOR"/>
    <property type="match status" value="1"/>
</dbReference>
<dbReference type="GO" id="GO:0003677">
    <property type="term" value="F:DNA binding"/>
    <property type="evidence" value="ECO:0007669"/>
    <property type="project" value="UniProtKB-KW"/>
</dbReference>
<dbReference type="InterPro" id="IPR010982">
    <property type="entry name" value="Lambda_DNA-bd_dom_sf"/>
</dbReference>
<keyword evidence="3" id="KW-0804">Transcription</keyword>
<evidence type="ECO:0000313" key="5">
    <source>
        <dbReference type="EMBL" id="MDZ5712694.1"/>
    </source>
</evidence>
<dbReference type="SUPFAM" id="SSF53822">
    <property type="entry name" value="Periplasmic binding protein-like I"/>
    <property type="match status" value="1"/>
</dbReference>
<keyword evidence="6" id="KW-1185">Reference proteome</keyword>
<reference evidence="5 6" key="1">
    <citation type="submission" date="2023-12" db="EMBL/GenBank/DDBJ databases">
        <title>Jeotgalibacillus haloalkaliphilus sp. nov., a novel salt-tolerant bacteria, isolated from the estuary of the Fenhe River into the Yellow River.</title>
        <authorList>
            <person name="Li Y."/>
        </authorList>
    </citation>
    <scope>NUCLEOTIDE SEQUENCE [LARGE SCALE GENOMIC DNA]</scope>
    <source>
        <strain evidence="5 6">HH7-29</strain>
    </source>
</reference>
<dbReference type="PANTHER" id="PTHR30146:SF149">
    <property type="entry name" value="HTH-TYPE TRANSCRIPTIONAL REGULATOR EBGR"/>
    <property type="match status" value="1"/>
</dbReference>
<keyword evidence="1" id="KW-0805">Transcription regulation</keyword>
<dbReference type="Gene3D" id="1.10.260.40">
    <property type="entry name" value="lambda repressor-like DNA-binding domains"/>
    <property type="match status" value="1"/>
</dbReference>
<dbReference type="PROSITE" id="PS00356">
    <property type="entry name" value="HTH_LACI_1"/>
    <property type="match status" value="1"/>
</dbReference>
<dbReference type="SMART" id="SM00354">
    <property type="entry name" value="HTH_LACI"/>
    <property type="match status" value="1"/>
</dbReference>
<dbReference type="SUPFAM" id="SSF47413">
    <property type="entry name" value="lambda repressor-like DNA-binding domains"/>
    <property type="match status" value="1"/>
</dbReference>
<sequence length="348" mass="39544">MANIRDVANKSNVSIATVSRILNGDKNLVVLEETRQRVLDAIEELEYKPIGGRGRKKQHQIVLPKRKIGLLTWNSEEDDKADPYFKEIIFGIEDKAKELNMDIVSTHRLRQWKQDDQLEGMEGIIVIGKSSAADIAGIFPGNNIVFIDQSPEKHQFDSVRPDLEQATEEALEHLMSLGHRSIGFIGGREFKERLLSKKLEVHDARFTHFRRYMLERDLYREEYAFLGNDDVGDWTTKAGYELMKKAIAQKRLPTAFFIASDPMAIGAMRALHEAGYRVPEDVSLASVDDIDFALYVTPPLTTTRLFSRQIGMSAVQLLKERIEGREVPLTITVSTELKIRQSTGKKES</sequence>
<dbReference type="CDD" id="cd01544">
    <property type="entry name" value="PBP1_GalR"/>
    <property type="match status" value="1"/>
</dbReference>
<dbReference type="EMBL" id="JAXQNN010000003">
    <property type="protein sequence ID" value="MDZ5712694.1"/>
    <property type="molecule type" value="Genomic_DNA"/>
</dbReference>
<dbReference type="Pfam" id="PF13377">
    <property type="entry name" value="Peripla_BP_3"/>
    <property type="match status" value="1"/>
</dbReference>
<dbReference type="InterPro" id="IPR028082">
    <property type="entry name" value="Peripla_BP_I"/>
</dbReference>
<evidence type="ECO:0000259" key="4">
    <source>
        <dbReference type="PROSITE" id="PS50932"/>
    </source>
</evidence>
<accession>A0ABU5KNH1</accession>
<evidence type="ECO:0000256" key="3">
    <source>
        <dbReference type="ARBA" id="ARBA00023163"/>
    </source>
</evidence>
<name>A0ABU5KNH1_9BACL</name>
<dbReference type="RefSeq" id="WP_322421673.1">
    <property type="nucleotide sequence ID" value="NZ_JAXQNN010000003.1"/>
</dbReference>
<evidence type="ECO:0000313" key="6">
    <source>
        <dbReference type="Proteomes" id="UP001292084"/>
    </source>
</evidence>
<dbReference type="Pfam" id="PF00356">
    <property type="entry name" value="LacI"/>
    <property type="match status" value="1"/>
</dbReference>
<comment type="caution">
    <text evidence="5">The sequence shown here is derived from an EMBL/GenBank/DDBJ whole genome shotgun (WGS) entry which is preliminary data.</text>
</comment>
<feature type="domain" description="HTH lacI-type" evidence="4">
    <location>
        <begin position="2"/>
        <end position="57"/>
    </location>
</feature>
<dbReference type="PROSITE" id="PS50932">
    <property type="entry name" value="HTH_LACI_2"/>
    <property type="match status" value="1"/>
</dbReference>
<evidence type="ECO:0000256" key="1">
    <source>
        <dbReference type="ARBA" id="ARBA00023015"/>
    </source>
</evidence>
<dbReference type="Gene3D" id="3.40.50.2300">
    <property type="match status" value="2"/>
</dbReference>
<gene>
    <name evidence="5" type="ORF">UFB30_10695</name>
</gene>
<proteinExistence type="predicted"/>